<dbReference type="PANTHER" id="PTHR43031">
    <property type="entry name" value="FAD-DEPENDENT OXIDOREDUCTASE"/>
    <property type="match status" value="1"/>
</dbReference>
<evidence type="ECO:0000313" key="2">
    <source>
        <dbReference type="EMBL" id="TDP71352.1"/>
    </source>
</evidence>
<dbReference type="SUPFAM" id="SSF52821">
    <property type="entry name" value="Rhodanese/Cell cycle control phosphatase"/>
    <property type="match status" value="1"/>
</dbReference>
<protein>
    <submittedName>
        <fullName evidence="2">Rhodanese-related sulfurtransferase</fullName>
    </submittedName>
</protein>
<dbReference type="PROSITE" id="PS50206">
    <property type="entry name" value="RHODANESE_3"/>
    <property type="match status" value="1"/>
</dbReference>
<sequence>MKFLLDNWMLVLMAVASGSMLLWSTFGRGVAGGAVSTAEAVRLINREKAVLIDVCEPAEYAAGHAIGAKNVPLATIDGAKNLPSNKALPLVVMCATGARATRAVAMLKKAGYANVQPVSGGLAAWREANLPIEKV</sequence>
<dbReference type="OrthoDB" id="1445766at2"/>
<dbReference type="Gene3D" id="3.40.250.10">
    <property type="entry name" value="Rhodanese-like domain"/>
    <property type="match status" value="1"/>
</dbReference>
<dbReference type="Proteomes" id="UP000295361">
    <property type="component" value="Unassembled WGS sequence"/>
</dbReference>
<accession>A0A4R6QN76</accession>
<organism evidence="2 3">
    <name type="scientific">Roseateles toxinivorans</name>
    <dbReference type="NCBI Taxonomy" id="270368"/>
    <lineage>
        <taxon>Bacteria</taxon>
        <taxon>Pseudomonadati</taxon>
        <taxon>Pseudomonadota</taxon>
        <taxon>Betaproteobacteria</taxon>
        <taxon>Burkholderiales</taxon>
        <taxon>Sphaerotilaceae</taxon>
        <taxon>Roseateles</taxon>
    </lineage>
</organism>
<feature type="domain" description="Rhodanese" evidence="1">
    <location>
        <begin position="45"/>
        <end position="134"/>
    </location>
</feature>
<dbReference type="AlphaFoldDB" id="A0A4R6QN76"/>
<dbReference type="GO" id="GO:0016740">
    <property type="term" value="F:transferase activity"/>
    <property type="evidence" value="ECO:0007669"/>
    <property type="project" value="UniProtKB-KW"/>
</dbReference>
<dbReference type="InterPro" id="IPR050229">
    <property type="entry name" value="GlpE_sulfurtransferase"/>
</dbReference>
<keyword evidence="2" id="KW-0808">Transferase</keyword>
<dbReference type="FunCoup" id="A0A4R6QN76">
    <property type="interactions" value="188"/>
</dbReference>
<dbReference type="PANTHER" id="PTHR43031:SF18">
    <property type="entry name" value="RHODANESE-RELATED SULFURTRANSFERASES"/>
    <property type="match status" value="1"/>
</dbReference>
<dbReference type="SMART" id="SM00450">
    <property type="entry name" value="RHOD"/>
    <property type="match status" value="1"/>
</dbReference>
<dbReference type="RefSeq" id="WP_133701131.1">
    <property type="nucleotide sequence ID" value="NZ_SNXS01000003.1"/>
</dbReference>
<gene>
    <name evidence="2" type="ORF">DES47_103333</name>
</gene>
<evidence type="ECO:0000259" key="1">
    <source>
        <dbReference type="PROSITE" id="PS50206"/>
    </source>
</evidence>
<dbReference type="InterPro" id="IPR001763">
    <property type="entry name" value="Rhodanese-like_dom"/>
</dbReference>
<dbReference type="CDD" id="cd00158">
    <property type="entry name" value="RHOD"/>
    <property type="match status" value="1"/>
</dbReference>
<keyword evidence="3" id="KW-1185">Reference proteome</keyword>
<comment type="caution">
    <text evidence="2">The sequence shown here is derived from an EMBL/GenBank/DDBJ whole genome shotgun (WGS) entry which is preliminary data.</text>
</comment>
<proteinExistence type="predicted"/>
<dbReference type="InParanoid" id="A0A4R6QN76"/>
<dbReference type="Pfam" id="PF00581">
    <property type="entry name" value="Rhodanese"/>
    <property type="match status" value="1"/>
</dbReference>
<evidence type="ECO:0000313" key="3">
    <source>
        <dbReference type="Proteomes" id="UP000295361"/>
    </source>
</evidence>
<name>A0A4R6QN76_9BURK</name>
<reference evidence="2 3" key="1">
    <citation type="submission" date="2019-03" db="EMBL/GenBank/DDBJ databases">
        <title>Genomic Encyclopedia of Type Strains, Phase IV (KMG-IV): sequencing the most valuable type-strain genomes for metagenomic binning, comparative biology and taxonomic classification.</title>
        <authorList>
            <person name="Goeker M."/>
        </authorList>
    </citation>
    <scope>NUCLEOTIDE SEQUENCE [LARGE SCALE GENOMIC DNA]</scope>
    <source>
        <strain evidence="2 3">DSM 16998</strain>
    </source>
</reference>
<dbReference type="EMBL" id="SNXS01000003">
    <property type="protein sequence ID" value="TDP71352.1"/>
    <property type="molecule type" value="Genomic_DNA"/>
</dbReference>
<dbReference type="InterPro" id="IPR036873">
    <property type="entry name" value="Rhodanese-like_dom_sf"/>
</dbReference>